<evidence type="ECO:0000256" key="2">
    <source>
        <dbReference type="ARBA" id="ARBA00022670"/>
    </source>
</evidence>
<evidence type="ECO:0000313" key="5">
    <source>
        <dbReference type="EMBL" id="RMD76909.1"/>
    </source>
</evidence>
<name>A0A3M0YXV4_9BACT</name>
<comment type="caution">
    <text evidence="5">The sequence shown here is derived from an EMBL/GenBank/DDBJ whole genome shotgun (WGS) entry which is preliminary data.</text>
</comment>
<dbReference type="AlphaFoldDB" id="A0A3M0YXV4"/>
<keyword evidence="3" id="KW-0378">Hydrolase</keyword>
<evidence type="ECO:0000256" key="1">
    <source>
        <dbReference type="ARBA" id="ARBA00010541"/>
    </source>
</evidence>
<feature type="domain" description="PDZ" evidence="4">
    <location>
        <begin position="305"/>
        <end position="364"/>
    </location>
</feature>
<dbReference type="PANTHER" id="PTHR43343">
    <property type="entry name" value="PEPTIDASE S12"/>
    <property type="match status" value="1"/>
</dbReference>
<evidence type="ECO:0000256" key="3">
    <source>
        <dbReference type="ARBA" id="ARBA00022801"/>
    </source>
</evidence>
<protein>
    <submittedName>
        <fullName evidence="5">PDZ domain-containing protein</fullName>
    </submittedName>
</protein>
<dbReference type="InterPro" id="IPR036034">
    <property type="entry name" value="PDZ_sf"/>
</dbReference>
<dbReference type="Pfam" id="PF13180">
    <property type="entry name" value="PDZ_2"/>
    <property type="match status" value="1"/>
</dbReference>
<reference evidence="5 6" key="1">
    <citation type="submission" date="2018-10" db="EMBL/GenBank/DDBJ databases">
        <title>Thermophilic Lithotrophy and Phototrophy in an Intertidal, Iron-rich, Geothermal Spring.</title>
        <authorList>
            <person name="Ward L.M."/>
            <person name="Idei A."/>
            <person name="Nakagawa M."/>
            <person name="Ueno Y."/>
            <person name="Fischer W."/>
            <person name="Mcglynn S.E."/>
        </authorList>
    </citation>
    <scope>NUCLEOTIDE SEQUENCE [LARGE SCALE GENOMIC DNA]</scope>
    <source>
        <strain evidence="5">J137</strain>
    </source>
</reference>
<dbReference type="Pfam" id="PF13365">
    <property type="entry name" value="Trypsin_2"/>
    <property type="match status" value="1"/>
</dbReference>
<dbReference type="Proteomes" id="UP000269410">
    <property type="component" value="Unassembled WGS sequence"/>
</dbReference>
<dbReference type="InterPro" id="IPR043504">
    <property type="entry name" value="Peptidase_S1_PA_chymotrypsin"/>
</dbReference>
<comment type="similarity">
    <text evidence="1">Belongs to the peptidase S1C family.</text>
</comment>
<dbReference type="PRINTS" id="PR00834">
    <property type="entry name" value="PROTEASES2C"/>
</dbReference>
<evidence type="ECO:0000313" key="6">
    <source>
        <dbReference type="Proteomes" id="UP000269410"/>
    </source>
</evidence>
<dbReference type="InterPro" id="IPR051201">
    <property type="entry name" value="Chloro_Bact_Ser_Proteases"/>
</dbReference>
<dbReference type="Gene3D" id="2.40.10.10">
    <property type="entry name" value="Trypsin-like serine proteases"/>
    <property type="match status" value="2"/>
</dbReference>
<dbReference type="Gene3D" id="2.30.42.10">
    <property type="match status" value="1"/>
</dbReference>
<dbReference type="InterPro" id="IPR001940">
    <property type="entry name" value="Peptidase_S1C"/>
</dbReference>
<dbReference type="SUPFAM" id="SSF50156">
    <property type="entry name" value="PDZ domain-like"/>
    <property type="match status" value="1"/>
</dbReference>
<dbReference type="InterPro" id="IPR009003">
    <property type="entry name" value="Peptidase_S1_PA"/>
</dbReference>
<proteinExistence type="inferred from homology"/>
<dbReference type="GO" id="GO:0006508">
    <property type="term" value="P:proteolysis"/>
    <property type="evidence" value="ECO:0007669"/>
    <property type="project" value="UniProtKB-KW"/>
</dbReference>
<sequence length="405" mass="44230">MAKLKTFLFLFFIILVLTVTPVLGFIGAFVGYRIASNSSEQIAGGVIRKPIQVVEQESALIRVSEKANKAVVSVIITKELPKYEEFWSSPLGDDPFWDFFGFRIPQRRKIGTEERQVGAGTGFLVSSDGMIVTNRHVVEDESASYTVIFNDKTKKEAKVIARDTILDIAFLKIDGNNYEFLPLGSSDNLKLGQTAIAVGNALGEFSNTVTVGVISGLQRDIVAMNASRTQSERLTGLIQTDAGINQGNSGGPLLDIDGNVIGVNVAVAGNAENIGFAIPSSLVIDLLERLKKDGTIERPRLGVRFIPINKEVARLNNLSVDYGALIQRGQNKNEIAVIPGSPADKAGLMENDIILEINGQKIDNEKNTLPRLIQNLRFGDIIDVKYLSKGQEKNVKIKLERFRGG</sequence>
<dbReference type="GO" id="GO:0004252">
    <property type="term" value="F:serine-type endopeptidase activity"/>
    <property type="evidence" value="ECO:0007669"/>
    <property type="project" value="InterPro"/>
</dbReference>
<dbReference type="InterPro" id="IPR001478">
    <property type="entry name" value="PDZ"/>
</dbReference>
<evidence type="ECO:0000259" key="4">
    <source>
        <dbReference type="PROSITE" id="PS50106"/>
    </source>
</evidence>
<accession>A0A3M0YXV4</accession>
<dbReference type="SMART" id="SM00228">
    <property type="entry name" value="PDZ"/>
    <property type="match status" value="1"/>
</dbReference>
<dbReference type="EMBL" id="RFKV01000084">
    <property type="protein sequence ID" value="RMD76909.1"/>
    <property type="molecule type" value="Genomic_DNA"/>
</dbReference>
<dbReference type="PROSITE" id="PS50106">
    <property type="entry name" value="PDZ"/>
    <property type="match status" value="1"/>
</dbReference>
<keyword evidence="2" id="KW-0645">Protease</keyword>
<dbReference type="SUPFAM" id="SSF50494">
    <property type="entry name" value="Trypsin-like serine proteases"/>
    <property type="match status" value="1"/>
</dbReference>
<gene>
    <name evidence="5" type="ORF">D6810_02655</name>
</gene>
<organism evidence="5 6">
    <name type="scientific">Candidatus Dojkabacteria bacterium</name>
    <dbReference type="NCBI Taxonomy" id="2099670"/>
    <lineage>
        <taxon>Bacteria</taxon>
        <taxon>Candidatus Dojkabacteria</taxon>
    </lineage>
</organism>
<dbReference type="PANTHER" id="PTHR43343:SF3">
    <property type="entry name" value="PROTEASE DO-LIKE 8, CHLOROPLASTIC"/>
    <property type="match status" value="1"/>
</dbReference>